<dbReference type="RefSeq" id="WP_031573308.1">
    <property type="nucleotide sequence ID" value="NZ_FNDZ01000001.1"/>
</dbReference>
<sequence length="183" mass="20322">MLKSTNELVVVVDMLNGFAEEGALASDHVKNIIEPIRTYLGNYSGDIVFVSDAHDEDSSEFCDFPVHCIRGTREAEVVERLQPFAHTSFQKNSINAFQAESFRVYLVDKLSQYKKVSVIGCCTDICVLNLALALKSYISEKNLVIEVSVMKDLVATFDGPGHNRVEASESAFHILRTNGICIE</sequence>
<organism evidence="2 3">
    <name type="scientific">Proteiniclasticum ruminis</name>
    <dbReference type="NCBI Taxonomy" id="398199"/>
    <lineage>
        <taxon>Bacteria</taxon>
        <taxon>Bacillati</taxon>
        <taxon>Bacillota</taxon>
        <taxon>Clostridia</taxon>
        <taxon>Eubacteriales</taxon>
        <taxon>Clostridiaceae</taxon>
        <taxon>Proteiniclasticum</taxon>
    </lineage>
</organism>
<dbReference type="InterPro" id="IPR000868">
    <property type="entry name" value="Isochorismatase-like_dom"/>
</dbReference>
<feature type="domain" description="Isochorismatase-like" evidence="1">
    <location>
        <begin position="8"/>
        <end position="135"/>
    </location>
</feature>
<dbReference type="PANTHER" id="PTHR47297">
    <property type="match status" value="1"/>
</dbReference>
<dbReference type="InterPro" id="IPR044717">
    <property type="entry name" value="NIC1"/>
</dbReference>
<protein>
    <submittedName>
        <fullName evidence="2">Nicotinamidase-related amidase</fullName>
    </submittedName>
</protein>
<gene>
    <name evidence="2" type="ORF">SAMN05421804_101358</name>
</gene>
<accession>A0A1G8GTJ3</accession>
<dbReference type="SUPFAM" id="SSF52499">
    <property type="entry name" value="Isochorismatase-like hydrolases"/>
    <property type="match status" value="1"/>
</dbReference>
<dbReference type="GO" id="GO:0008936">
    <property type="term" value="F:nicotinamidase activity"/>
    <property type="evidence" value="ECO:0007669"/>
    <property type="project" value="InterPro"/>
</dbReference>
<dbReference type="Pfam" id="PF00857">
    <property type="entry name" value="Isochorismatase"/>
    <property type="match status" value="1"/>
</dbReference>
<evidence type="ECO:0000313" key="3">
    <source>
        <dbReference type="Proteomes" id="UP000183255"/>
    </source>
</evidence>
<reference evidence="2 3" key="1">
    <citation type="submission" date="2016-10" db="EMBL/GenBank/DDBJ databases">
        <authorList>
            <person name="de Groot N.N."/>
        </authorList>
    </citation>
    <scope>NUCLEOTIDE SEQUENCE [LARGE SCALE GENOMIC DNA]</scope>
    <source>
        <strain evidence="2 3">CGMCC 1.5058</strain>
    </source>
</reference>
<dbReference type="EMBL" id="FNDZ01000001">
    <property type="protein sequence ID" value="SDH97633.1"/>
    <property type="molecule type" value="Genomic_DNA"/>
</dbReference>
<name>A0A1G8GTJ3_9CLOT</name>
<evidence type="ECO:0000313" key="2">
    <source>
        <dbReference type="EMBL" id="SDH97633.1"/>
    </source>
</evidence>
<dbReference type="AlphaFoldDB" id="A0A1G8GTJ3"/>
<evidence type="ECO:0000259" key="1">
    <source>
        <dbReference type="Pfam" id="PF00857"/>
    </source>
</evidence>
<dbReference type="GO" id="GO:0019365">
    <property type="term" value="P:pyridine nucleotide salvage"/>
    <property type="evidence" value="ECO:0007669"/>
    <property type="project" value="InterPro"/>
</dbReference>
<dbReference type="InterPro" id="IPR036380">
    <property type="entry name" value="Isochorismatase-like_sf"/>
</dbReference>
<proteinExistence type="predicted"/>
<dbReference type="Proteomes" id="UP000183255">
    <property type="component" value="Unassembled WGS sequence"/>
</dbReference>
<dbReference type="CDD" id="cd00431">
    <property type="entry name" value="cysteine_hydrolases"/>
    <property type="match status" value="1"/>
</dbReference>
<dbReference type="Gene3D" id="3.40.50.850">
    <property type="entry name" value="Isochorismatase-like"/>
    <property type="match status" value="1"/>
</dbReference>
<dbReference type="PANTHER" id="PTHR47297:SF2">
    <property type="entry name" value="OS02G0606800 PROTEIN"/>
    <property type="match status" value="1"/>
</dbReference>